<name>A0A151S5B0_CAJCA</name>
<evidence type="ECO:0000313" key="1">
    <source>
        <dbReference type="EMBL" id="KYP49982.1"/>
    </source>
</evidence>
<protein>
    <submittedName>
        <fullName evidence="1">Ribonuclease H protein At1g65750 family</fullName>
    </submittedName>
</protein>
<evidence type="ECO:0000313" key="2">
    <source>
        <dbReference type="Proteomes" id="UP000075243"/>
    </source>
</evidence>
<dbReference type="STRING" id="3821.A0A151S5B0"/>
<feature type="non-terminal residue" evidence="1">
    <location>
        <position position="1"/>
    </location>
</feature>
<dbReference type="EMBL" id="KQ483464">
    <property type="protein sequence ID" value="KYP49982.1"/>
    <property type="molecule type" value="Genomic_DNA"/>
</dbReference>
<dbReference type="Gramene" id="C.cajan_29324.t">
    <property type="protein sequence ID" value="C.cajan_29324.t"/>
    <property type="gene ID" value="C.cajan_29324"/>
</dbReference>
<dbReference type="Proteomes" id="UP000075243">
    <property type="component" value="Unassembled WGS sequence"/>
</dbReference>
<reference evidence="1" key="1">
    <citation type="journal article" date="2012" name="Nat. Biotechnol.">
        <title>Draft genome sequence of pigeonpea (Cajanus cajan), an orphan legume crop of resource-poor farmers.</title>
        <authorList>
            <person name="Varshney R.K."/>
            <person name="Chen W."/>
            <person name="Li Y."/>
            <person name="Bharti A.K."/>
            <person name="Saxena R.K."/>
            <person name="Schlueter J.A."/>
            <person name="Donoghue M.T."/>
            <person name="Azam S."/>
            <person name="Fan G."/>
            <person name="Whaley A.M."/>
            <person name="Farmer A.D."/>
            <person name="Sheridan J."/>
            <person name="Iwata A."/>
            <person name="Tuteja R."/>
            <person name="Penmetsa R.V."/>
            <person name="Wu W."/>
            <person name="Upadhyaya H.D."/>
            <person name="Yang S.P."/>
            <person name="Shah T."/>
            <person name="Saxena K.B."/>
            <person name="Michael T."/>
            <person name="McCombie W.R."/>
            <person name="Yang B."/>
            <person name="Zhang G."/>
            <person name="Yang H."/>
            <person name="Wang J."/>
            <person name="Spillane C."/>
            <person name="Cook D.R."/>
            <person name="May G.D."/>
            <person name="Xu X."/>
            <person name="Jackson S.A."/>
        </authorList>
    </citation>
    <scope>NUCLEOTIDE SEQUENCE [LARGE SCALE GENOMIC DNA]</scope>
</reference>
<dbReference type="CDD" id="cd01650">
    <property type="entry name" value="RT_nLTR_like"/>
    <property type="match status" value="1"/>
</dbReference>
<dbReference type="AlphaFoldDB" id="A0A151S5B0"/>
<dbReference type="PANTHER" id="PTHR33116:SF78">
    <property type="entry name" value="OS12G0587133 PROTEIN"/>
    <property type="match status" value="1"/>
</dbReference>
<gene>
    <name evidence="1" type="ORF">KK1_028222</name>
</gene>
<proteinExistence type="predicted"/>
<keyword evidence="2" id="KW-1185">Reference proteome</keyword>
<dbReference type="PANTHER" id="PTHR33116">
    <property type="entry name" value="REVERSE TRANSCRIPTASE ZINC-BINDING DOMAIN-CONTAINING PROTEIN-RELATED-RELATED"/>
    <property type="match status" value="1"/>
</dbReference>
<organism evidence="1 2">
    <name type="scientific">Cajanus cajan</name>
    <name type="common">Pigeon pea</name>
    <name type="synonym">Cajanus indicus</name>
    <dbReference type="NCBI Taxonomy" id="3821"/>
    <lineage>
        <taxon>Eukaryota</taxon>
        <taxon>Viridiplantae</taxon>
        <taxon>Streptophyta</taxon>
        <taxon>Embryophyta</taxon>
        <taxon>Tracheophyta</taxon>
        <taxon>Spermatophyta</taxon>
        <taxon>Magnoliopsida</taxon>
        <taxon>eudicotyledons</taxon>
        <taxon>Gunneridae</taxon>
        <taxon>Pentapetalae</taxon>
        <taxon>rosids</taxon>
        <taxon>fabids</taxon>
        <taxon>Fabales</taxon>
        <taxon>Fabaceae</taxon>
        <taxon>Papilionoideae</taxon>
        <taxon>50 kb inversion clade</taxon>
        <taxon>NPAAA clade</taxon>
        <taxon>indigoferoid/millettioid clade</taxon>
        <taxon>Phaseoleae</taxon>
        <taxon>Cajanus</taxon>
    </lineage>
</organism>
<sequence>RLKECNATKFGSHTANQNRVVEEMNNLDKKEESAGLTTEELQKRRDLQQEFRKVAIWNESILSQKSRVTWLKEGDFNTRFFHLMVNWRRNKNALRGLFIDGSWIDEPKEVKSYVKTFFQDRFQEQYDKRPNLFKEEEIKKVVWDCGSSKSPGPDGFNFKFLKAFWDIMKGDIIHFVNEFHVNSKLPRGSSSTFITLIPKKEDPQHLGDFRPISLVGCMYKILSKILANRLKIVLPCFIDERQSTFLEGRNLLHGVLVVNEAIYEAKREKKGNPLAPFLFNVVAEGLTGMMREAEKKSLFKGLKVGKDKIDISIVQYADDTMFLGEACLENVIVIKSILRCFEIVSGLKVNFCKSNFGAVGMEPSIVESYSHLLNCKLLHFPFFYLGLPIGANPRRVETWNPILQKLKKKLFLWKSKSLFMAGRVCLINSALASLPLFYLSSFKMPKKMARQIKSIQRSFLWGSRESQQKISWIKWDKITQPKAQGGLGVKDITMFNTTLSAKWRWNLFHHPNTLWGKVLHSRYKGGSNMSLHNASSKDSIWWHDLLKVCENEMEDSWFDNLVSWKIGDGTWVKFWEDKWAGTETLTATYSRLYLNSEQKHDTLANMGCWSESGWVWHFRWRRNWFEWKLAQEQAMLHTIKSITFYKDLSNSWVWKLDSSGSFTVRSTYKVIHAEVYGSTEAITLKQIWNTLAPPKV</sequence>
<accession>A0A151S5B0</accession>